<dbReference type="EMBL" id="JABEQH010000017">
    <property type="protein sequence ID" value="MBB2176781.1"/>
    <property type="molecule type" value="Genomic_DNA"/>
</dbReference>
<keyword evidence="3" id="KW-1185">Reference proteome</keyword>
<comment type="caution">
    <text evidence="2">The sequence shown here is derived from an EMBL/GenBank/DDBJ whole genome shotgun (WGS) entry which is preliminary data.</text>
</comment>
<dbReference type="InterPro" id="IPR053861">
    <property type="entry name" value="Phage_Mu_Gp45_N"/>
</dbReference>
<dbReference type="Pfam" id="PF06890">
    <property type="entry name" value="Phage_Mu_Gp45"/>
    <property type="match status" value="1"/>
</dbReference>
<evidence type="ECO:0000313" key="3">
    <source>
        <dbReference type="Proteomes" id="UP000561066"/>
    </source>
</evidence>
<evidence type="ECO:0000313" key="2">
    <source>
        <dbReference type="EMBL" id="MBB2176781.1"/>
    </source>
</evidence>
<gene>
    <name evidence="2" type="ORF">HLH21_12735</name>
</gene>
<dbReference type="RefSeq" id="WP_182944129.1">
    <property type="nucleotide sequence ID" value="NZ_JABEQH010000017.1"/>
</dbReference>
<sequence>MTAPILRVARRVAMAIGIGRQTANTDESRTTATVQVALPGGELHSDVPMVQLYGFASRPVPGSDLIVLFQGGDRSRGVAIASGDQRNRPTDLQPGEACLFHPASGNRVWMKADGSIAHNAPVVESSDVLRAGNGATGSFTTPTGLTVTVRDGIITNIY</sequence>
<proteinExistence type="predicted"/>
<dbReference type="Proteomes" id="UP000561066">
    <property type="component" value="Unassembled WGS sequence"/>
</dbReference>
<name>A0A7W4J8Y9_9PROT</name>
<organism evidence="2 3">
    <name type="scientific">Gluconacetobacter johannae</name>
    <dbReference type="NCBI Taxonomy" id="112140"/>
    <lineage>
        <taxon>Bacteria</taxon>
        <taxon>Pseudomonadati</taxon>
        <taxon>Pseudomonadota</taxon>
        <taxon>Alphaproteobacteria</taxon>
        <taxon>Acetobacterales</taxon>
        <taxon>Acetobacteraceae</taxon>
        <taxon>Gluconacetobacter</taxon>
    </lineage>
</organism>
<feature type="domain" description="Bacteriophage Mu Gp45 N-terminal" evidence="1">
    <location>
        <begin position="24"/>
        <end position="86"/>
    </location>
</feature>
<evidence type="ECO:0000259" key="1">
    <source>
        <dbReference type="Pfam" id="PF06890"/>
    </source>
</evidence>
<protein>
    <submittedName>
        <fullName evidence="2">Phage baseplate assembly protein</fullName>
    </submittedName>
</protein>
<dbReference type="AlphaFoldDB" id="A0A7W4J8Y9"/>
<accession>A0A7W4J8Y9</accession>
<reference evidence="2 3" key="1">
    <citation type="submission" date="2020-04" db="EMBL/GenBank/DDBJ databases">
        <title>Description of novel Gluconacetobacter.</title>
        <authorList>
            <person name="Sombolestani A."/>
        </authorList>
    </citation>
    <scope>NUCLEOTIDE SEQUENCE [LARGE SCALE GENOMIC DNA]</scope>
    <source>
        <strain evidence="2 3">LMG 21312</strain>
    </source>
</reference>